<dbReference type="SFLD" id="SFLDG01123">
    <property type="entry name" value="methyltransferase_(Class_B)"/>
    <property type="match status" value="1"/>
</dbReference>
<proteinExistence type="predicted"/>
<comment type="caution">
    <text evidence="10">The sequence shown here is derived from an EMBL/GenBank/DDBJ whole genome shotgun (WGS) entry which is preliminary data.</text>
</comment>
<evidence type="ECO:0000313" key="11">
    <source>
        <dbReference type="Proteomes" id="UP000463470"/>
    </source>
</evidence>
<keyword evidence="3" id="KW-0808">Transferase</keyword>
<dbReference type="GO" id="GO:0031419">
    <property type="term" value="F:cobalamin binding"/>
    <property type="evidence" value="ECO:0007669"/>
    <property type="project" value="InterPro"/>
</dbReference>
<dbReference type="SUPFAM" id="SSF102114">
    <property type="entry name" value="Radical SAM enzymes"/>
    <property type="match status" value="1"/>
</dbReference>
<evidence type="ECO:0000256" key="4">
    <source>
        <dbReference type="ARBA" id="ARBA00022691"/>
    </source>
</evidence>
<evidence type="ECO:0000256" key="6">
    <source>
        <dbReference type="ARBA" id="ARBA00023004"/>
    </source>
</evidence>
<organism evidence="10 11">
    <name type="scientific">Heliomicrobium undosum</name>
    <dbReference type="NCBI Taxonomy" id="121734"/>
    <lineage>
        <taxon>Bacteria</taxon>
        <taxon>Bacillati</taxon>
        <taxon>Bacillota</taxon>
        <taxon>Clostridia</taxon>
        <taxon>Eubacteriales</taxon>
        <taxon>Heliobacteriaceae</taxon>
        <taxon>Heliomicrobium</taxon>
    </lineage>
</organism>
<evidence type="ECO:0000256" key="2">
    <source>
        <dbReference type="ARBA" id="ARBA00022603"/>
    </source>
</evidence>
<evidence type="ECO:0000256" key="5">
    <source>
        <dbReference type="ARBA" id="ARBA00022723"/>
    </source>
</evidence>
<dbReference type="Proteomes" id="UP000463470">
    <property type="component" value="Unassembled WGS sequence"/>
</dbReference>
<dbReference type="GO" id="GO:0051539">
    <property type="term" value="F:4 iron, 4 sulfur cluster binding"/>
    <property type="evidence" value="ECO:0007669"/>
    <property type="project" value="UniProtKB-KW"/>
</dbReference>
<dbReference type="OrthoDB" id="9815044at2"/>
<gene>
    <name evidence="10" type="ORF">GTO91_12780</name>
</gene>
<dbReference type="GO" id="GO:0003824">
    <property type="term" value="F:catalytic activity"/>
    <property type="evidence" value="ECO:0007669"/>
    <property type="project" value="InterPro"/>
</dbReference>
<evidence type="ECO:0000259" key="9">
    <source>
        <dbReference type="PROSITE" id="PS51918"/>
    </source>
</evidence>
<dbReference type="PROSITE" id="PS51918">
    <property type="entry name" value="RADICAL_SAM"/>
    <property type="match status" value="1"/>
</dbReference>
<sequence length="587" mass="67986">MAAYDLLLVNAHREYKASVAGDINIGINLLTVFLREKGYRVNLFRGFAHEAEEWIGATMAQGGARSIGFYCDYENITLVTSFSRMVKAQWGIPVFVGGPQATGIDEDFLTQSGCDAVVRGDGEYALLELLRDYLGGARKREEIEGLTFLDGEGRLIITPDRQVIEDLDALPWPDFRLEQDHDTWNVIPIMTGRGCPYRCAFCYEGYNSQLVRFRSVQNVLDEIAAHLERHRQCRYISFIDDTFTLQPERVEAFCRGLAEMRKQRDFVWFCEGHVQTLHKWPHVMKQMADAGLVKLFIGIESGSDKVLGCYRKQTNRRMIEEVVREAVKVGIPQITGNIIVGGPLESAETLEEDFDLIRRLSEAAPGRFESVGFFLMPFPNTAITREPARFGIRFLREREAHALEDIPLSETDEIPWTEMFKARNQLNRRIVDRMHRLYGQGEVPHETILTIYRLFYQYRVYSRWLMNIFSAYPIKHRYYQLLAQAGARRSAEIPSGELHRWHPQRVFHLWSTLSYTQGYPQLDGFVLSPLEHELLQLCSGKLTRGEVVDRGYEVFGERFENRDDFETMADLILRSFEERFWMIYAPM</sequence>
<dbReference type="PROSITE" id="PS51332">
    <property type="entry name" value="B12_BINDING"/>
    <property type="match status" value="1"/>
</dbReference>
<protein>
    <submittedName>
        <fullName evidence="10">Radical SAM protein</fullName>
    </submittedName>
</protein>
<dbReference type="InterPro" id="IPR034466">
    <property type="entry name" value="Methyltransferase_Class_B"/>
</dbReference>
<dbReference type="Pfam" id="PF04055">
    <property type="entry name" value="Radical_SAM"/>
    <property type="match status" value="1"/>
</dbReference>
<keyword evidence="5" id="KW-0479">Metal-binding</keyword>
<dbReference type="CDD" id="cd01335">
    <property type="entry name" value="Radical_SAM"/>
    <property type="match status" value="1"/>
</dbReference>
<dbReference type="PANTHER" id="PTHR43409">
    <property type="entry name" value="ANAEROBIC MAGNESIUM-PROTOPORPHYRIN IX MONOMETHYL ESTER CYCLASE-RELATED"/>
    <property type="match status" value="1"/>
</dbReference>
<dbReference type="AlphaFoldDB" id="A0A845L5T4"/>
<dbReference type="InterPro" id="IPR006158">
    <property type="entry name" value="Cobalamin-bd"/>
</dbReference>
<dbReference type="InterPro" id="IPR023404">
    <property type="entry name" value="rSAM_horseshoe"/>
</dbReference>
<feature type="domain" description="Radical SAM core" evidence="9">
    <location>
        <begin position="181"/>
        <end position="407"/>
    </location>
</feature>
<comment type="cofactor">
    <cofactor evidence="1">
        <name>[4Fe-4S] cluster</name>
        <dbReference type="ChEBI" id="CHEBI:49883"/>
    </cofactor>
</comment>
<dbReference type="InterPro" id="IPR006638">
    <property type="entry name" value="Elp3/MiaA/NifB-like_rSAM"/>
</dbReference>
<evidence type="ECO:0000256" key="1">
    <source>
        <dbReference type="ARBA" id="ARBA00001966"/>
    </source>
</evidence>
<dbReference type="InterPro" id="IPR051198">
    <property type="entry name" value="BchE-like"/>
</dbReference>
<dbReference type="GO" id="GO:0005829">
    <property type="term" value="C:cytosol"/>
    <property type="evidence" value="ECO:0007669"/>
    <property type="project" value="TreeGrafter"/>
</dbReference>
<dbReference type="InterPro" id="IPR007197">
    <property type="entry name" value="rSAM"/>
</dbReference>
<accession>A0A845L5T4</accession>
<evidence type="ECO:0000259" key="8">
    <source>
        <dbReference type="PROSITE" id="PS51332"/>
    </source>
</evidence>
<keyword evidence="7" id="KW-0411">Iron-sulfur</keyword>
<dbReference type="InterPro" id="IPR058240">
    <property type="entry name" value="rSAM_sf"/>
</dbReference>
<dbReference type="GO" id="GO:0046872">
    <property type="term" value="F:metal ion binding"/>
    <property type="evidence" value="ECO:0007669"/>
    <property type="project" value="UniProtKB-KW"/>
</dbReference>
<dbReference type="SFLD" id="SFLDG01082">
    <property type="entry name" value="B12-binding_domain_containing"/>
    <property type="match status" value="1"/>
</dbReference>
<evidence type="ECO:0000256" key="3">
    <source>
        <dbReference type="ARBA" id="ARBA00022679"/>
    </source>
</evidence>
<dbReference type="SMART" id="SM00729">
    <property type="entry name" value="Elp3"/>
    <property type="match status" value="1"/>
</dbReference>
<dbReference type="RefSeq" id="WP_161259108.1">
    <property type="nucleotide sequence ID" value="NZ_WXEY01000015.1"/>
</dbReference>
<dbReference type="Pfam" id="PF02310">
    <property type="entry name" value="B12-binding"/>
    <property type="match status" value="1"/>
</dbReference>
<feature type="domain" description="B12-binding" evidence="8">
    <location>
        <begin position="11"/>
        <end position="140"/>
    </location>
</feature>
<keyword evidence="6" id="KW-0408">Iron</keyword>
<dbReference type="PANTHER" id="PTHR43409:SF7">
    <property type="entry name" value="BLL1977 PROTEIN"/>
    <property type="match status" value="1"/>
</dbReference>
<dbReference type="EMBL" id="WXEY01000015">
    <property type="protein sequence ID" value="MZP30589.1"/>
    <property type="molecule type" value="Genomic_DNA"/>
</dbReference>
<dbReference type="Gene3D" id="3.40.50.280">
    <property type="entry name" value="Cobalamin-binding domain"/>
    <property type="match status" value="1"/>
</dbReference>
<dbReference type="SFLD" id="SFLDS00029">
    <property type="entry name" value="Radical_SAM"/>
    <property type="match status" value="1"/>
</dbReference>
<keyword evidence="11" id="KW-1185">Reference proteome</keyword>
<keyword evidence="2" id="KW-0489">Methyltransferase</keyword>
<reference evidence="10 11" key="1">
    <citation type="submission" date="2020-01" db="EMBL/GenBank/DDBJ databases">
        <title>Whole-genome sequence of Heliobacterium undosum DSM 13378.</title>
        <authorList>
            <person name="Kyndt J.A."/>
            <person name="Meyer T.E."/>
        </authorList>
    </citation>
    <scope>NUCLEOTIDE SEQUENCE [LARGE SCALE GENOMIC DNA]</scope>
    <source>
        <strain evidence="10 11">DSM 13378</strain>
    </source>
</reference>
<dbReference type="Gene3D" id="3.80.30.20">
    <property type="entry name" value="tm_1862 like domain"/>
    <property type="match status" value="1"/>
</dbReference>
<keyword evidence="4" id="KW-0949">S-adenosyl-L-methionine</keyword>
<name>A0A845L5T4_9FIRM</name>
<evidence type="ECO:0000256" key="7">
    <source>
        <dbReference type="ARBA" id="ARBA00023014"/>
    </source>
</evidence>
<evidence type="ECO:0000313" key="10">
    <source>
        <dbReference type="EMBL" id="MZP30589.1"/>
    </source>
</evidence>